<proteinExistence type="predicted"/>
<keyword evidence="3" id="KW-1185">Reference proteome</keyword>
<sequence>MSSADDSVIGSCYTSSRSSGSSAYSSITATTFISTGSVRDGSRRNSLDSLTLPKLTLIEHISQLGDTPGQPPPCVFCSPPSTQQASTTTHAPATLSALTGGSYIERSMQGKLYQILGTG</sequence>
<protein>
    <submittedName>
        <fullName evidence="2">Uncharacterized protein</fullName>
    </submittedName>
</protein>
<comment type="caution">
    <text evidence="2">The sequence shown here is derived from an EMBL/GenBank/DDBJ whole genome shotgun (WGS) entry which is preliminary data.</text>
</comment>
<evidence type="ECO:0000313" key="2">
    <source>
        <dbReference type="EMBL" id="KAK4287878.1"/>
    </source>
</evidence>
<dbReference type="AlphaFoldDB" id="A0AAE1NDF4"/>
<organism evidence="2 3">
    <name type="scientific">Petrolisthes manimaculis</name>
    <dbReference type="NCBI Taxonomy" id="1843537"/>
    <lineage>
        <taxon>Eukaryota</taxon>
        <taxon>Metazoa</taxon>
        <taxon>Ecdysozoa</taxon>
        <taxon>Arthropoda</taxon>
        <taxon>Crustacea</taxon>
        <taxon>Multicrustacea</taxon>
        <taxon>Malacostraca</taxon>
        <taxon>Eumalacostraca</taxon>
        <taxon>Eucarida</taxon>
        <taxon>Decapoda</taxon>
        <taxon>Pleocyemata</taxon>
        <taxon>Anomura</taxon>
        <taxon>Galatheoidea</taxon>
        <taxon>Porcellanidae</taxon>
        <taxon>Petrolisthes</taxon>
    </lineage>
</organism>
<accession>A0AAE1NDF4</accession>
<feature type="region of interest" description="Disordered" evidence="1">
    <location>
        <begin position="1"/>
        <end position="24"/>
    </location>
</feature>
<gene>
    <name evidence="2" type="ORF">Pmani_039068</name>
</gene>
<evidence type="ECO:0000313" key="3">
    <source>
        <dbReference type="Proteomes" id="UP001292094"/>
    </source>
</evidence>
<evidence type="ECO:0000256" key="1">
    <source>
        <dbReference type="SAM" id="MobiDB-lite"/>
    </source>
</evidence>
<dbReference type="EMBL" id="JAWZYT010006605">
    <property type="protein sequence ID" value="KAK4287878.1"/>
    <property type="molecule type" value="Genomic_DNA"/>
</dbReference>
<dbReference type="Proteomes" id="UP001292094">
    <property type="component" value="Unassembled WGS sequence"/>
</dbReference>
<name>A0AAE1NDF4_9EUCA</name>
<reference evidence="2" key="1">
    <citation type="submission" date="2023-11" db="EMBL/GenBank/DDBJ databases">
        <title>Genome assemblies of two species of porcelain crab, Petrolisthes cinctipes and Petrolisthes manimaculis (Anomura: Porcellanidae).</title>
        <authorList>
            <person name="Angst P."/>
        </authorList>
    </citation>
    <scope>NUCLEOTIDE SEQUENCE</scope>
    <source>
        <strain evidence="2">PB745_02</strain>
        <tissue evidence="2">Gill</tissue>
    </source>
</reference>
<feature type="compositionally biased region" description="Low complexity" evidence="1">
    <location>
        <begin position="11"/>
        <end position="24"/>
    </location>
</feature>